<evidence type="ECO:0000313" key="2">
    <source>
        <dbReference type="EMBL" id="EKF36786.1"/>
    </source>
</evidence>
<dbReference type="Proteomes" id="UP000007350">
    <property type="component" value="Unassembled WGS sequence"/>
</dbReference>
<accession>K2NPC6</accession>
<dbReference type="AlphaFoldDB" id="K2NPC6"/>
<feature type="region of interest" description="Disordered" evidence="1">
    <location>
        <begin position="117"/>
        <end position="150"/>
    </location>
</feature>
<protein>
    <submittedName>
        <fullName evidence="2">Uncharacterized protein</fullName>
    </submittedName>
</protein>
<feature type="region of interest" description="Disordered" evidence="1">
    <location>
        <begin position="1"/>
        <end position="22"/>
    </location>
</feature>
<dbReference type="EMBL" id="AHKC01008856">
    <property type="protein sequence ID" value="EKF36786.1"/>
    <property type="molecule type" value="Genomic_DNA"/>
</dbReference>
<evidence type="ECO:0000313" key="3">
    <source>
        <dbReference type="Proteomes" id="UP000007350"/>
    </source>
</evidence>
<keyword evidence="3" id="KW-1185">Reference proteome</keyword>
<reference evidence="2 3" key="1">
    <citation type="journal article" date="2012" name="BMC Genomics">
        <title>Comparative genomic analysis of human infective Trypanosoma cruzi lineages with the bat-restricted subspecies T. cruzi marinkellei.</title>
        <authorList>
            <person name="Franzen O."/>
            <person name="Talavera-Lopez C."/>
            <person name="Ochaya S."/>
            <person name="Butler C.E."/>
            <person name="Messenger L.A."/>
            <person name="Lewis M.D."/>
            <person name="Llewellyn M.S."/>
            <person name="Marinkelle C.J."/>
            <person name="Tyler K.M."/>
            <person name="Miles M.A."/>
            <person name="Andersson B."/>
        </authorList>
    </citation>
    <scope>NUCLEOTIDE SEQUENCE [LARGE SCALE GENOMIC DNA]</scope>
    <source>
        <strain evidence="2 3">B7</strain>
    </source>
</reference>
<comment type="caution">
    <text evidence="2">The sequence shown here is derived from an EMBL/GenBank/DDBJ whole genome shotgun (WGS) entry which is preliminary data.</text>
</comment>
<dbReference type="OrthoDB" id="242441at2759"/>
<organism evidence="2 3">
    <name type="scientific">Trypanosoma cruzi marinkellei</name>
    <dbReference type="NCBI Taxonomy" id="85056"/>
    <lineage>
        <taxon>Eukaryota</taxon>
        <taxon>Discoba</taxon>
        <taxon>Euglenozoa</taxon>
        <taxon>Kinetoplastea</taxon>
        <taxon>Metakinetoplastina</taxon>
        <taxon>Trypanosomatida</taxon>
        <taxon>Trypanosomatidae</taxon>
        <taxon>Trypanosoma</taxon>
        <taxon>Schizotrypanum</taxon>
    </lineage>
</organism>
<sequence>MRERITSAPTPTQRRKELGATLTRTRHSPRTPVMFEMTTGRGLHNSSRRGSQVRAKSSIAGNGATASPLFLLERTLWTEIEQLNAATNRLRERILEVKREFSAEPIAAVTEGEPLSVEARTSGLSRNPLKQRGQNSKDEPPYAVSFTPSHSQKKAANVRLQFTSPRKTPMRENDGSVLTSLAMFEYTPQNEDHREGACATENRNASQEVKRGETFETGMPVHPSDAATMGGPFVVDLQKLAHGAANNTAAKPAELSTSVDSARESAKHLLLQANMMGVEQDLNHYMSDLLAIQRDTLDAQKRGLIDPNDASVRALRLGIRDELNACRARILTLESLHSLSPDGVATKKTIS</sequence>
<proteinExistence type="predicted"/>
<evidence type="ECO:0000256" key="1">
    <source>
        <dbReference type="SAM" id="MobiDB-lite"/>
    </source>
</evidence>
<gene>
    <name evidence="2" type="ORF">MOQ_002260</name>
</gene>
<name>K2NPC6_TRYCR</name>